<evidence type="ECO:0000259" key="4">
    <source>
        <dbReference type="PROSITE" id="PS50196"/>
    </source>
</evidence>
<dbReference type="GO" id="GO:0005634">
    <property type="term" value="C:nucleus"/>
    <property type="evidence" value="ECO:0007669"/>
    <property type="project" value="UniProtKB-SubCell"/>
</dbReference>
<dbReference type="PANTHER" id="PTHR23138:SF142">
    <property type="entry name" value="RAN-BINDING PROTEIN 3B-RELATED"/>
    <property type="match status" value="1"/>
</dbReference>
<feature type="region of interest" description="Disordered" evidence="3">
    <location>
        <begin position="716"/>
        <end position="760"/>
    </location>
</feature>
<protein>
    <recommendedName>
        <fullName evidence="4">RanBD1 domain-containing protein</fullName>
    </recommendedName>
</protein>
<feature type="compositionally biased region" description="Basic and acidic residues" evidence="3">
    <location>
        <begin position="731"/>
        <end position="747"/>
    </location>
</feature>
<evidence type="ECO:0000313" key="5">
    <source>
        <dbReference type="EMBL" id="RKP12709.1"/>
    </source>
</evidence>
<feature type="compositionally biased region" description="Low complexity" evidence="3">
    <location>
        <begin position="597"/>
        <end position="612"/>
    </location>
</feature>
<evidence type="ECO:0000256" key="3">
    <source>
        <dbReference type="SAM" id="MobiDB-lite"/>
    </source>
</evidence>
<feature type="compositionally biased region" description="Basic and acidic residues" evidence="3">
    <location>
        <begin position="19"/>
        <end position="31"/>
    </location>
</feature>
<feature type="compositionally biased region" description="Basic and acidic residues" evidence="3">
    <location>
        <begin position="1"/>
        <end position="10"/>
    </location>
</feature>
<name>A0A4V1IXY8_9FUNG</name>
<dbReference type="Proteomes" id="UP000267251">
    <property type="component" value="Unassembled WGS sequence"/>
</dbReference>
<feature type="compositionally biased region" description="Low complexity" evidence="3">
    <location>
        <begin position="357"/>
        <end position="386"/>
    </location>
</feature>
<proteinExistence type="predicted"/>
<feature type="compositionally biased region" description="Basic and acidic residues" evidence="3">
    <location>
        <begin position="345"/>
        <end position="356"/>
    </location>
</feature>
<dbReference type="InterPro" id="IPR011993">
    <property type="entry name" value="PH-like_dom_sf"/>
</dbReference>
<feature type="compositionally biased region" description="Low complexity" evidence="3">
    <location>
        <begin position="316"/>
        <end position="325"/>
    </location>
</feature>
<dbReference type="InterPro" id="IPR000156">
    <property type="entry name" value="Ran_bind_dom"/>
</dbReference>
<feature type="compositionally biased region" description="Polar residues" evidence="3">
    <location>
        <begin position="117"/>
        <end position="130"/>
    </location>
</feature>
<feature type="compositionally biased region" description="Basic and acidic residues" evidence="3">
    <location>
        <begin position="640"/>
        <end position="649"/>
    </location>
</feature>
<feature type="compositionally biased region" description="Low complexity" evidence="3">
    <location>
        <begin position="476"/>
        <end position="488"/>
    </location>
</feature>
<dbReference type="Gene3D" id="2.30.29.30">
    <property type="entry name" value="Pleckstrin-homology domain (PH domain)/Phosphotyrosine-binding domain (PTB)"/>
    <property type="match status" value="1"/>
</dbReference>
<feature type="compositionally biased region" description="Basic and acidic residues" evidence="3">
    <location>
        <begin position="657"/>
        <end position="682"/>
    </location>
</feature>
<dbReference type="InterPro" id="IPR045255">
    <property type="entry name" value="RanBP1-like"/>
</dbReference>
<feature type="compositionally biased region" description="Basic and acidic residues" evidence="3">
    <location>
        <begin position="501"/>
        <end position="511"/>
    </location>
</feature>
<dbReference type="PANTHER" id="PTHR23138">
    <property type="entry name" value="RAN BINDING PROTEIN"/>
    <property type="match status" value="1"/>
</dbReference>
<organism evidence="5 6">
    <name type="scientific">Piptocephalis cylindrospora</name>
    <dbReference type="NCBI Taxonomy" id="1907219"/>
    <lineage>
        <taxon>Eukaryota</taxon>
        <taxon>Fungi</taxon>
        <taxon>Fungi incertae sedis</taxon>
        <taxon>Zoopagomycota</taxon>
        <taxon>Zoopagomycotina</taxon>
        <taxon>Zoopagomycetes</taxon>
        <taxon>Zoopagales</taxon>
        <taxon>Piptocephalidaceae</taxon>
        <taxon>Piptocephalis</taxon>
    </lineage>
</organism>
<feature type="compositionally biased region" description="Basic and acidic residues" evidence="3">
    <location>
        <begin position="430"/>
        <end position="462"/>
    </location>
</feature>
<keyword evidence="6" id="KW-1185">Reference proteome</keyword>
<dbReference type="EMBL" id="KZ988232">
    <property type="protein sequence ID" value="RKP12709.1"/>
    <property type="molecule type" value="Genomic_DNA"/>
</dbReference>
<feature type="compositionally biased region" description="Polar residues" evidence="3">
    <location>
        <begin position="521"/>
        <end position="537"/>
    </location>
</feature>
<reference evidence="6" key="1">
    <citation type="journal article" date="2018" name="Nat. Microbiol.">
        <title>Leveraging single-cell genomics to expand the fungal tree of life.</title>
        <authorList>
            <person name="Ahrendt S.R."/>
            <person name="Quandt C.A."/>
            <person name="Ciobanu D."/>
            <person name="Clum A."/>
            <person name="Salamov A."/>
            <person name="Andreopoulos B."/>
            <person name="Cheng J.F."/>
            <person name="Woyke T."/>
            <person name="Pelin A."/>
            <person name="Henrissat B."/>
            <person name="Reynolds N.K."/>
            <person name="Benny G.L."/>
            <person name="Smith M.E."/>
            <person name="James T.Y."/>
            <person name="Grigoriev I.V."/>
        </authorList>
    </citation>
    <scope>NUCLEOTIDE SEQUENCE [LARGE SCALE GENOMIC DNA]</scope>
</reference>
<feature type="region of interest" description="Disordered" evidence="3">
    <location>
        <begin position="1"/>
        <end position="556"/>
    </location>
</feature>
<keyword evidence="2" id="KW-0539">Nucleus</keyword>
<comment type="subcellular location">
    <subcellularLocation>
        <location evidence="1">Nucleus</location>
    </subcellularLocation>
</comment>
<sequence>MNSKEEKSVKEMQTNTNDLNKKVMDVDSKEVIEDEEVTDKKVMDVDPADLDNKVMDIDPKDLDKKAMDIDSNHLEKTTKESTPPLDETSGFRTKRERSSEPNTPTPAPADDAFERSGMTSRRLGNSTTAASPAHVDSDSYGKPPTKKQLTETPSRIRRQLASSTSSSGANSTSSSSSTTPSSSSASSSSSETDRTEEEELTTKAQPIPGDQRPRHRLEEHGSSSSSSPSSSPSTSPTKRGLGLLDRRIRSRDEKDAEDAEYAKLEGGPDDSPDAHDAGDERDGPSDARSFRSKGILNPRKKGRRSMSGVITNPKISSGSADSSGSRPTMSPNTEAPKDPMISDPILEKASGEEVGHDGSSGSSDGSFQSPPSSSSSSTTASASGGVIRHRKDRHHSTFAQRYGRDKLRRDMRAATPSQMHETFLSDGEEPTYHLDVKSSPISEKEGESDGKGSGREETEVKIPGKAPDQAKNPQDSSSGAEGSSVNSSPDPSKNRTPSPPPKEERASRLTDRVTTPFGIFSNASYGDSPLEQPQYNRMPSMDGRSPSPTRSKSAAFGASLGSISIGAKPGPSPFASMCGNGTSFSDMLAASKGKGLDASFSSGSGSSASIFDSLDKDEPSAFGSGAKPLSQSKGVALFDPEEKRKRQKEEEEEEEENERKKKEVEETNDKEGQDEALGRHGMLDNITKRAPKVPQLTGEEGEETIIQFKAKLFANDPPLSCEQEETEMGGENEKGKKPEEEVTRQEKTSPPASSARRFRERGVGTIKLNRLLSDSSSLRLVMRADLTHRVILNVKILPEQDFRLQGYRLDFASNERADRVTSFALRMKNEDLADELYSTIREAQANGRAGVVGKGEGAV</sequence>
<dbReference type="OrthoDB" id="185618at2759"/>
<dbReference type="SMART" id="SM00160">
    <property type="entry name" value="RanBD"/>
    <property type="match status" value="1"/>
</dbReference>
<accession>A0A4V1IXY8</accession>
<feature type="compositionally biased region" description="Basic and acidic residues" evidence="3">
    <location>
        <begin position="38"/>
        <end position="79"/>
    </location>
</feature>
<dbReference type="SUPFAM" id="SSF50729">
    <property type="entry name" value="PH domain-like"/>
    <property type="match status" value="1"/>
</dbReference>
<feature type="domain" description="RanBD1" evidence="4">
    <location>
        <begin position="682"/>
        <end position="849"/>
    </location>
</feature>
<feature type="region of interest" description="Disordered" evidence="3">
    <location>
        <begin position="594"/>
        <end position="699"/>
    </location>
</feature>
<evidence type="ECO:0000256" key="1">
    <source>
        <dbReference type="ARBA" id="ARBA00004123"/>
    </source>
</evidence>
<dbReference type="Pfam" id="PF00638">
    <property type="entry name" value="Ran_BP1"/>
    <property type="match status" value="1"/>
</dbReference>
<dbReference type="PROSITE" id="PS50196">
    <property type="entry name" value="RANBD1"/>
    <property type="match status" value="1"/>
</dbReference>
<evidence type="ECO:0000256" key="2">
    <source>
        <dbReference type="ARBA" id="ARBA00023242"/>
    </source>
</evidence>
<feature type="compositionally biased region" description="Basic residues" evidence="3">
    <location>
        <begin position="387"/>
        <end position="396"/>
    </location>
</feature>
<feature type="compositionally biased region" description="Basic and acidic residues" evidence="3">
    <location>
        <begin position="402"/>
        <end position="412"/>
    </location>
</feature>
<feature type="compositionally biased region" description="Basic and acidic residues" evidence="3">
    <location>
        <begin position="244"/>
        <end position="254"/>
    </location>
</feature>
<gene>
    <name evidence="5" type="ORF">BJ684DRAFT_16835</name>
</gene>
<evidence type="ECO:0000313" key="6">
    <source>
        <dbReference type="Proteomes" id="UP000267251"/>
    </source>
</evidence>
<feature type="compositionally biased region" description="Basic and acidic residues" evidence="3">
    <location>
        <begin position="272"/>
        <end position="289"/>
    </location>
</feature>
<feature type="compositionally biased region" description="Low complexity" evidence="3">
    <location>
        <begin position="222"/>
        <end position="237"/>
    </location>
</feature>
<dbReference type="AlphaFoldDB" id="A0A4V1IXY8"/>
<feature type="compositionally biased region" description="Low complexity" evidence="3">
    <location>
        <begin position="161"/>
        <end position="190"/>
    </location>
</feature>